<sequence>MQCCSTDLSKIALKFTDQRMFLPVFRAGRLRLTESMFFSGSTYYFAFQQFYPQNNYLLNVFSISDVNDLPFAVVLYVDGMMTAMLIGCVFRMLEKNGKIVLALILVGVNAVWGSGVFEIEKHNAFTSFLLGIESMIKGMNPVYPAIIYAIVSISLCLLVIKRFKLRFE</sequence>
<dbReference type="Proteomes" id="UP000035618">
    <property type="component" value="Unassembled WGS sequence"/>
</dbReference>
<keyword evidence="1" id="KW-0812">Transmembrane</keyword>
<feature type="transmembrane region" description="Helical" evidence="1">
    <location>
        <begin position="71"/>
        <end position="92"/>
    </location>
</feature>
<protein>
    <submittedName>
        <fullName evidence="2">Uncharacterized protein</fullName>
    </submittedName>
</protein>
<keyword evidence="1" id="KW-0472">Membrane</keyword>
<feature type="transmembrane region" description="Helical" evidence="1">
    <location>
        <begin position="142"/>
        <end position="160"/>
    </location>
</feature>
<dbReference type="EMBL" id="JHAJ01000098">
    <property type="protein sequence ID" value="KLA45695.1"/>
    <property type="molecule type" value="Genomic_DNA"/>
</dbReference>
<reference evidence="2 3" key="1">
    <citation type="journal article" date="2015" name="BMC Microbiol.">
        <title>Lactobacillus ruminis strains cluster according to their mammalian gut source.</title>
        <authorList>
            <person name="O' Donnell M.M."/>
            <person name="Harris H.M."/>
            <person name="Lynch D.B."/>
            <person name="Ross R.P."/>
            <person name="O'Toole P.W."/>
        </authorList>
    </citation>
    <scope>NUCLEOTIDE SEQUENCE [LARGE SCALE GENOMIC DNA]</scope>
    <source>
        <strain evidence="2 3">ATCC 27780</strain>
    </source>
</reference>
<evidence type="ECO:0000313" key="2">
    <source>
        <dbReference type="EMBL" id="KLA45695.1"/>
    </source>
</evidence>
<organism evidence="2 3">
    <name type="scientific">Ligilactobacillus ruminis</name>
    <dbReference type="NCBI Taxonomy" id="1623"/>
    <lineage>
        <taxon>Bacteria</taxon>
        <taxon>Bacillati</taxon>
        <taxon>Bacillota</taxon>
        <taxon>Bacilli</taxon>
        <taxon>Lactobacillales</taxon>
        <taxon>Lactobacillaceae</taxon>
        <taxon>Ligilactobacillus</taxon>
    </lineage>
</organism>
<keyword evidence="1" id="KW-1133">Transmembrane helix</keyword>
<comment type="caution">
    <text evidence="2">The sequence shown here is derived from an EMBL/GenBank/DDBJ whole genome shotgun (WGS) entry which is preliminary data.</text>
</comment>
<name>A0A837IRI7_9LACO</name>
<evidence type="ECO:0000313" key="3">
    <source>
        <dbReference type="Proteomes" id="UP000035618"/>
    </source>
</evidence>
<accession>A0A837IRI7</accession>
<gene>
    <name evidence="2" type="ORF">LRB_1296</name>
</gene>
<dbReference type="AlphaFoldDB" id="A0A837IRI7"/>
<feature type="transmembrane region" description="Helical" evidence="1">
    <location>
        <begin position="99"/>
        <end position="117"/>
    </location>
</feature>
<proteinExistence type="predicted"/>
<evidence type="ECO:0000256" key="1">
    <source>
        <dbReference type="SAM" id="Phobius"/>
    </source>
</evidence>
<feature type="transmembrane region" description="Helical" evidence="1">
    <location>
        <begin position="35"/>
        <end position="51"/>
    </location>
</feature>